<organism evidence="2 3">
    <name type="scientific">Arthrobacter horti</name>
    <dbReference type="NCBI Taxonomy" id="3068273"/>
    <lineage>
        <taxon>Bacteria</taxon>
        <taxon>Bacillati</taxon>
        <taxon>Actinomycetota</taxon>
        <taxon>Actinomycetes</taxon>
        <taxon>Micrococcales</taxon>
        <taxon>Micrococcaceae</taxon>
        <taxon>Arthrobacter</taxon>
    </lineage>
</organism>
<name>A0ABT9IM22_9MICC</name>
<comment type="caution">
    <text evidence="2">The sequence shown here is derived from an EMBL/GenBank/DDBJ whole genome shotgun (WGS) entry which is preliminary data.</text>
</comment>
<evidence type="ECO:0000313" key="2">
    <source>
        <dbReference type="EMBL" id="MDP5226632.1"/>
    </source>
</evidence>
<feature type="compositionally biased region" description="Polar residues" evidence="1">
    <location>
        <begin position="89"/>
        <end position="100"/>
    </location>
</feature>
<proteinExistence type="predicted"/>
<feature type="region of interest" description="Disordered" evidence="1">
    <location>
        <begin position="74"/>
        <end position="100"/>
    </location>
</feature>
<gene>
    <name evidence="2" type="ORF">Q9R02_05625</name>
</gene>
<protein>
    <submittedName>
        <fullName evidence="2">Uncharacterized protein</fullName>
    </submittedName>
</protein>
<sequence>MSDTVYYKHPGGTVGSCTRDHWNERLTEWEDGTQYPKHGYAEITEDEARELNPQLFGARDPDVDRQMTIEEQTRALDRERNEQRLHELSAQNMAARQAGN</sequence>
<keyword evidence="3" id="KW-1185">Reference proteome</keyword>
<reference evidence="2 3" key="1">
    <citation type="submission" date="2023-08" db="EMBL/GenBank/DDBJ databases">
        <title>Arthrobacter horti sp. nov., isolated from forest soil.</title>
        <authorList>
            <person name="Park M."/>
        </authorList>
    </citation>
    <scope>NUCLEOTIDE SEQUENCE [LARGE SCALE GENOMIC DNA]</scope>
    <source>
        <strain evidence="2 3">YJM1</strain>
    </source>
</reference>
<dbReference type="RefSeq" id="WP_305995675.1">
    <property type="nucleotide sequence ID" value="NZ_JAVALS010000002.1"/>
</dbReference>
<accession>A0ABT9IM22</accession>
<evidence type="ECO:0000256" key="1">
    <source>
        <dbReference type="SAM" id="MobiDB-lite"/>
    </source>
</evidence>
<dbReference type="EMBL" id="JAVALS010000002">
    <property type="protein sequence ID" value="MDP5226632.1"/>
    <property type="molecule type" value="Genomic_DNA"/>
</dbReference>
<evidence type="ECO:0000313" key="3">
    <source>
        <dbReference type="Proteomes" id="UP001232725"/>
    </source>
</evidence>
<feature type="compositionally biased region" description="Basic and acidic residues" evidence="1">
    <location>
        <begin position="74"/>
        <end position="87"/>
    </location>
</feature>
<dbReference type="Proteomes" id="UP001232725">
    <property type="component" value="Unassembled WGS sequence"/>
</dbReference>